<comment type="caution">
    <text evidence="2">The sequence shown here is derived from an EMBL/GenBank/DDBJ whole genome shotgun (WGS) entry which is preliminary data.</text>
</comment>
<evidence type="ECO:0000313" key="2">
    <source>
        <dbReference type="EMBL" id="CAG2059805.1"/>
    </source>
</evidence>
<gene>
    <name evidence="2" type="ORF">TPAB3V08_LOCUS6764</name>
</gene>
<organism evidence="2 3">
    <name type="scientific">Timema podura</name>
    <name type="common">Walking stick</name>
    <dbReference type="NCBI Taxonomy" id="61482"/>
    <lineage>
        <taxon>Eukaryota</taxon>
        <taxon>Metazoa</taxon>
        <taxon>Ecdysozoa</taxon>
        <taxon>Arthropoda</taxon>
        <taxon>Hexapoda</taxon>
        <taxon>Insecta</taxon>
        <taxon>Pterygota</taxon>
        <taxon>Neoptera</taxon>
        <taxon>Polyneoptera</taxon>
        <taxon>Phasmatodea</taxon>
        <taxon>Timematodea</taxon>
        <taxon>Timematoidea</taxon>
        <taxon>Timematidae</taxon>
        <taxon>Timema</taxon>
    </lineage>
</organism>
<feature type="domain" description="Nose resistant-to-fluoxetine protein N-terminal" evidence="1">
    <location>
        <begin position="137"/>
        <end position="289"/>
    </location>
</feature>
<dbReference type="PANTHER" id="PTHR11161">
    <property type="entry name" value="O-ACYLTRANSFERASE"/>
    <property type="match status" value="1"/>
</dbReference>
<dbReference type="PANTHER" id="PTHR11161:SF4">
    <property type="entry name" value="DROP DEAD"/>
    <property type="match status" value="1"/>
</dbReference>
<dbReference type="EMBL" id="CAJPIN010010577">
    <property type="protein sequence ID" value="CAG2059805.1"/>
    <property type="molecule type" value="Genomic_DNA"/>
</dbReference>
<name>A0ABN7NVK9_TIMPD</name>
<evidence type="ECO:0000313" key="3">
    <source>
        <dbReference type="Proteomes" id="UP001153148"/>
    </source>
</evidence>
<protein>
    <recommendedName>
        <fullName evidence="1">Nose resistant-to-fluoxetine protein N-terminal domain-containing protein</fullName>
    </recommendedName>
</protein>
<reference evidence="2" key="1">
    <citation type="submission" date="2021-03" db="EMBL/GenBank/DDBJ databases">
        <authorList>
            <person name="Tran Van P."/>
        </authorList>
    </citation>
    <scope>NUCLEOTIDE SEQUENCE</scope>
</reference>
<dbReference type="InterPro" id="IPR006621">
    <property type="entry name" value="Nose-resist-to-fluoxetine_N"/>
</dbReference>
<dbReference type="SMART" id="SM00703">
    <property type="entry name" value="NRF"/>
    <property type="match status" value="1"/>
</dbReference>
<accession>A0ABN7NVK9</accession>
<keyword evidence="3" id="KW-1185">Reference proteome</keyword>
<dbReference type="Pfam" id="PF20146">
    <property type="entry name" value="NRF"/>
    <property type="match status" value="1"/>
</dbReference>
<evidence type="ECO:0000259" key="1">
    <source>
        <dbReference type="SMART" id="SM00703"/>
    </source>
</evidence>
<sequence length="314" mass="35163">MRLLVHTGSIACYTIFFVVRAKGDSKDRVDNEVTGHIEVLLGDLIQENTITGGLRHSFEQRSENVIQDELPDSDTFLDIPVPNISIDMPSQNTASDRIQTDNIENNGTDAVFEDKFPPMDIFSFFPVFAPISSKVRTEDCRKHSRIFLHQLKKYKLWALQMYDSSAKLPSGILRGNVNQLGDFDQCLSVVGSEPSTPTDLIRGQYCLASIDISATPHAMGGKESLETPVHWAQSNGIRQKFSPRWHFIPQFSTIKWGLCVPQSCTPDDVDSTLKDALHPFSTSLMGIQIQTRVEPDMCYVDQPTEFGVGTYVVM</sequence>
<dbReference type="InterPro" id="IPR052728">
    <property type="entry name" value="O2_lipid_transport_reg"/>
</dbReference>
<proteinExistence type="predicted"/>
<dbReference type="Proteomes" id="UP001153148">
    <property type="component" value="Unassembled WGS sequence"/>
</dbReference>